<protein>
    <recommendedName>
        <fullName evidence="1">ESPR domain-containing protein</fullName>
    </recommendedName>
</protein>
<dbReference type="EMBL" id="UHIA01000003">
    <property type="protein sequence ID" value="SUO92450.1"/>
    <property type="molecule type" value="Genomic_DNA"/>
</dbReference>
<dbReference type="Proteomes" id="UP000254575">
    <property type="component" value="Unassembled WGS sequence"/>
</dbReference>
<keyword evidence="3" id="KW-1185">Reference proteome</keyword>
<dbReference type="RefSeq" id="WP_115217840.1">
    <property type="nucleotide sequence ID" value="NZ_UHIA01000003.1"/>
</dbReference>
<dbReference type="AlphaFoldDB" id="A0A380MLC5"/>
<evidence type="ECO:0000313" key="2">
    <source>
        <dbReference type="EMBL" id="SUO92450.1"/>
    </source>
</evidence>
<evidence type="ECO:0000259" key="1">
    <source>
        <dbReference type="Pfam" id="PF13018"/>
    </source>
</evidence>
<reference evidence="2 3" key="1">
    <citation type="submission" date="2018-06" db="EMBL/GenBank/DDBJ databases">
        <authorList>
            <consortium name="Pathogen Informatics"/>
            <person name="Doyle S."/>
        </authorList>
    </citation>
    <scope>NUCLEOTIDE SEQUENCE [LARGE SCALE GENOMIC DNA]</scope>
    <source>
        <strain evidence="2 3">NCTC10717</strain>
    </source>
</reference>
<accession>A0A380MLC5</accession>
<organism evidence="2 3">
    <name type="scientific">Suttonella indologenes</name>
    <dbReference type="NCBI Taxonomy" id="13276"/>
    <lineage>
        <taxon>Bacteria</taxon>
        <taxon>Pseudomonadati</taxon>
        <taxon>Pseudomonadota</taxon>
        <taxon>Gammaproteobacteria</taxon>
        <taxon>Cardiobacteriales</taxon>
        <taxon>Cardiobacteriaceae</taxon>
        <taxon>Suttonella</taxon>
    </lineage>
</organism>
<dbReference type="InterPro" id="IPR024973">
    <property type="entry name" value="ESPR"/>
</dbReference>
<gene>
    <name evidence="2" type="ORF">NCTC10717_00556</name>
</gene>
<proteinExistence type="predicted"/>
<sequence>MNNRLHKVIFNRNTGLMAVVAENSHNNGKSSATDNGIAVSLCGLFNQYDCIKIAATNALKVAYALQSQTTAITVLAVKFKPQAS</sequence>
<feature type="domain" description="ESPR" evidence="1">
    <location>
        <begin position="2"/>
        <end position="41"/>
    </location>
</feature>
<dbReference type="Pfam" id="PF13018">
    <property type="entry name" value="ESPR"/>
    <property type="match status" value="1"/>
</dbReference>
<evidence type="ECO:0000313" key="3">
    <source>
        <dbReference type="Proteomes" id="UP000254575"/>
    </source>
</evidence>
<name>A0A380MLC5_9GAMM</name>